<feature type="domain" description="TonB C-terminal" evidence="1">
    <location>
        <begin position="169"/>
        <end position="234"/>
    </location>
</feature>
<organism evidence="2 3">
    <name type="scientific">Hymenobacter gummosus</name>
    <dbReference type="NCBI Taxonomy" id="1776032"/>
    <lineage>
        <taxon>Bacteria</taxon>
        <taxon>Pseudomonadati</taxon>
        <taxon>Bacteroidota</taxon>
        <taxon>Cytophagia</taxon>
        <taxon>Cytophagales</taxon>
        <taxon>Hymenobacteraceae</taxon>
        <taxon>Hymenobacter</taxon>
    </lineage>
</organism>
<sequence length="244" mass="27305">MPVHSRIPYGLLTVAGLLLGSCQGPAESPTEVPADAALATPDPPRCAQGMVEALRDFGQGHYQLHSVEFQPPDSRYLAVLAERYHIGWRFVESAAPGTYYGCYDSLMLGQLQKRYGPDFLARAQQMADSLDAISPWSAYPDFPGGVEALQAFIYSRLNWQLAPALPDTAGRPCAVHVQFRLDERGRVQQPQVLKGLDAAHNQEALRVVRRLPRWQPAYQRGRPIAITYTLIVRFSRANQTRYQR</sequence>
<dbReference type="OrthoDB" id="9814002at2"/>
<reference evidence="2 3" key="1">
    <citation type="submission" date="2018-12" db="EMBL/GenBank/DDBJ databases">
        <title>Hymenobacter gummosus sp. nov., isolated from a spring.</title>
        <authorList>
            <person name="Nie L."/>
        </authorList>
    </citation>
    <scope>NUCLEOTIDE SEQUENCE [LARGE SCALE GENOMIC DNA]</scope>
    <source>
        <strain evidence="2 3">KCTC 52166</strain>
    </source>
</reference>
<dbReference type="AlphaFoldDB" id="A0A431U564"/>
<evidence type="ECO:0000259" key="1">
    <source>
        <dbReference type="Pfam" id="PF03544"/>
    </source>
</evidence>
<name>A0A431U564_9BACT</name>
<dbReference type="GO" id="GO:0055085">
    <property type="term" value="P:transmembrane transport"/>
    <property type="evidence" value="ECO:0007669"/>
    <property type="project" value="InterPro"/>
</dbReference>
<accession>A0A431U564</accession>
<dbReference type="SUPFAM" id="SSF74653">
    <property type="entry name" value="TolA/TonB C-terminal domain"/>
    <property type="match status" value="1"/>
</dbReference>
<dbReference type="InterPro" id="IPR037682">
    <property type="entry name" value="TonB_C"/>
</dbReference>
<proteinExistence type="predicted"/>
<protein>
    <recommendedName>
        <fullName evidence="1">TonB C-terminal domain-containing protein</fullName>
    </recommendedName>
</protein>
<dbReference type="PROSITE" id="PS51257">
    <property type="entry name" value="PROKAR_LIPOPROTEIN"/>
    <property type="match status" value="1"/>
</dbReference>
<dbReference type="RefSeq" id="WP_126692387.1">
    <property type="nucleotide sequence ID" value="NZ_RXOF01000003.1"/>
</dbReference>
<comment type="caution">
    <text evidence="2">The sequence shown here is derived from an EMBL/GenBank/DDBJ whole genome shotgun (WGS) entry which is preliminary data.</text>
</comment>
<evidence type="ECO:0000313" key="3">
    <source>
        <dbReference type="Proteomes" id="UP000282184"/>
    </source>
</evidence>
<keyword evidence="3" id="KW-1185">Reference proteome</keyword>
<dbReference type="Pfam" id="PF03544">
    <property type="entry name" value="TonB_C"/>
    <property type="match status" value="1"/>
</dbReference>
<dbReference type="EMBL" id="RXOF01000003">
    <property type="protein sequence ID" value="RTQ51495.1"/>
    <property type="molecule type" value="Genomic_DNA"/>
</dbReference>
<dbReference type="Gene3D" id="3.30.1150.10">
    <property type="match status" value="1"/>
</dbReference>
<evidence type="ECO:0000313" key="2">
    <source>
        <dbReference type="EMBL" id="RTQ51495.1"/>
    </source>
</evidence>
<gene>
    <name evidence="2" type="ORF">EJV47_06755</name>
</gene>
<dbReference type="Proteomes" id="UP000282184">
    <property type="component" value="Unassembled WGS sequence"/>
</dbReference>